<protein>
    <submittedName>
        <fullName evidence="3">Iron(III) transport system substrate-binding protein</fullName>
    </submittedName>
</protein>
<dbReference type="InterPro" id="IPR006059">
    <property type="entry name" value="SBP"/>
</dbReference>
<organism evidence="3 4">
    <name type="scientific">Nesterenkonia xinjiangensis</name>
    <dbReference type="NCBI Taxonomy" id="225327"/>
    <lineage>
        <taxon>Bacteria</taxon>
        <taxon>Bacillati</taxon>
        <taxon>Actinomycetota</taxon>
        <taxon>Actinomycetes</taxon>
        <taxon>Micrococcales</taxon>
        <taxon>Micrococcaceae</taxon>
        <taxon>Nesterenkonia</taxon>
    </lineage>
</organism>
<dbReference type="GO" id="GO:0030976">
    <property type="term" value="F:thiamine pyrophosphate binding"/>
    <property type="evidence" value="ECO:0007669"/>
    <property type="project" value="TreeGrafter"/>
</dbReference>
<dbReference type="PANTHER" id="PTHR30006:SF2">
    <property type="entry name" value="ABC TRANSPORTER SUBSTRATE-BINDING PROTEIN"/>
    <property type="match status" value="1"/>
</dbReference>
<dbReference type="GO" id="GO:0015888">
    <property type="term" value="P:thiamine transport"/>
    <property type="evidence" value="ECO:0007669"/>
    <property type="project" value="TreeGrafter"/>
</dbReference>
<dbReference type="GO" id="GO:0030288">
    <property type="term" value="C:outer membrane-bounded periplasmic space"/>
    <property type="evidence" value="ECO:0007669"/>
    <property type="project" value="TreeGrafter"/>
</dbReference>
<gene>
    <name evidence="3" type="ORF">HNR09_001305</name>
</gene>
<proteinExistence type="predicted"/>
<dbReference type="PANTHER" id="PTHR30006">
    <property type="entry name" value="THIAMINE-BINDING PERIPLASMIC PROTEIN-RELATED"/>
    <property type="match status" value="1"/>
</dbReference>
<dbReference type="EMBL" id="JACCFY010000001">
    <property type="protein sequence ID" value="NYJ77894.1"/>
    <property type="molecule type" value="Genomic_DNA"/>
</dbReference>
<name>A0A7Z0GKW4_9MICC</name>
<reference evidence="3 4" key="1">
    <citation type="submission" date="2020-07" db="EMBL/GenBank/DDBJ databases">
        <title>Sequencing the genomes of 1000 actinobacteria strains.</title>
        <authorList>
            <person name="Klenk H.-P."/>
        </authorList>
    </citation>
    <scope>NUCLEOTIDE SEQUENCE [LARGE SCALE GENOMIC DNA]</scope>
    <source>
        <strain evidence="3 4">DSM 15475</strain>
    </source>
</reference>
<dbReference type="Gene3D" id="3.40.190.10">
    <property type="entry name" value="Periplasmic binding protein-like II"/>
    <property type="match status" value="2"/>
</dbReference>
<dbReference type="Proteomes" id="UP000535437">
    <property type="component" value="Unassembled WGS sequence"/>
</dbReference>
<dbReference type="GO" id="GO:0030975">
    <property type="term" value="F:thiamine binding"/>
    <property type="evidence" value="ECO:0007669"/>
    <property type="project" value="TreeGrafter"/>
</dbReference>
<dbReference type="Pfam" id="PF13416">
    <property type="entry name" value="SBP_bac_8"/>
    <property type="match status" value="1"/>
</dbReference>
<evidence type="ECO:0000313" key="4">
    <source>
        <dbReference type="Proteomes" id="UP000535437"/>
    </source>
</evidence>
<evidence type="ECO:0000313" key="3">
    <source>
        <dbReference type="EMBL" id="NYJ77894.1"/>
    </source>
</evidence>
<keyword evidence="1 2" id="KW-0732">Signal</keyword>
<dbReference type="PROSITE" id="PS51257">
    <property type="entry name" value="PROKAR_LIPOPROTEIN"/>
    <property type="match status" value="1"/>
</dbReference>
<feature type="signal peptide" evidence="2">
    <location>
        <begin position="1"/>
        <end position="29"/>
    </location>
</feature>
<accession>A0A7Z0GKW4</accession>
<comment type="caution">
    <text evidence="3">The sequence shown here is derived from an EMBL/GenBank/DDBJ whole genome shotgun (WGS) entry which is preliminary data.</text>
</comment>
<feature type="chain" id="PRO_5038401902" evidence="2">
    <location>
        <begin position="30"/>
        <end position="361"/>
    </location>
</feature>
<dbReference type="RefSeq" id="WP_179541315.1">
    <property type="nucleotide sequence ID" value="NZ_BAAALL010000002.1"/>
</dbReference>
<keyword evidence="4" id="KW-1185">Reference proteome</keyword>
<dbReference type="AlphaFoldDB" id="A0A7Z0GKW4"/>
<sequence length="361" mass="39197">MTLRPRVTGRALPAVATTLAGLFALSACGTDDAAAEGEAGGTLVVYTNSDGEGRGDWLTERAEEDGMDIEIVGIGGGDLTDRLMAEAGNPVADVVFGLNHVFFSQLVENDVVAPYTPSWSEDVASPELGDPSGDGNFWPVVQQGIPLVYALDAVDPESAPTDWLDLWEDPQWHGRYETVADLGGATTQMVISGILDRYQDPNGELGVSAEGWKQIEMYFDHGDPAVPETDLWLRMAEGEVDMGQQPGTSSLANREEEYGIEVGLVEPEMGIPFAVEQVAVVNGTDQEARAQEFIDWFGSAETQSAWSEEFGSMPAVQGAIDEADPEIVELHEDLRQQDIDWDFVGENLPSWIEKIELEYLP</sequence>
<evidence type="ECO:0000256" key="2">
    <source>
        <dbReference type="SAM" id="SignalP"/>
    </source>
</evidence>
<evidence type="ECO:0000256" key="1">
    <source>
        <dbReference type="ARBA" id="ARBA00022729"/>
    </source>
</evidence>
<dbReference type="SUPFAM" id="SSF53850">
    <property type="entry name" value="Periplasmic binding protein-like II"/>
    <property type="match status" value="1"/>
</dbReference>